<dbReference type="SUPFAM" id="SSF56801">
    <property type="entry name" value="Acetyl-CoA synthetase-like"/>
    <property type="match status" value="1"/>
</dbReference>
<dbReference type="Gene3D" id="3.40.50.12780">
    <property type="entry name" value="N-terminal domain of ligase-like"/>
    <property type="match status" value="1"/>
</dbReference>
<dbReference type="EMBL" id="SIJL01000017">
    <property type="protein sequence ID" value="TBH16550.1"/>
    <property type="molecule type" value="Genomic_DNA"/>
</dbReference>
<dbReference type="PROSITE" id="PS00455">
    <property type="entry name" value="AMP_BINDING"/>
    <property type="match status" value="1"/>
</dbReference>
<name>A0A4Q9AYQ0_9DEIN</name>
<dbReference type="Pfam" id="PF00501">
    <property type="entry name" value="AMP-binding"/>
    <property type="match status" value="1"/>
</dbReference>
<dbReference type="InterPro" id="IPR045851">
    <property type="entry name" value="AMP-bd_C_sf"/>
</dbReference>
<dbReference type="InterPro" id="IPR000873">
    <property type="entry name" value="AMP-dep_synth/lig_dom"/>
</dbReference>
<dbReference type="Gene3D" id="3.30.300.30">
    <property type="match status" value="1"/>
</dbReference>
<keyword evidence="2 5" id="KW-0436">Ligase</keyword>
<dbReference type="OrthoDB" id="28801at2"/>
<accession>A0A4Q9AYQ0</accession>
<dbReference type="InterPro" id="IPR042099">
    <property type="entry name" value="ANL_N_sf"/>
</dbReference>
<protein>
    <submittedName>
        <fullName evidence="5">Long-chain-fatty-acid--CoA ligase</fullName>
    </submittedName>
</protein>
<dbReference type="NCBIfam" id="NF004837">
    <property type="entry name" value="PRK06187.1"/>
    <property type="match status" value="1"/>
</dbReference>
<evidence type="ECO:0000259" key="4">
    <source>
        <dbReference type="Pfam" id="PF13193"/>
    </source>
</evidence>
<dbReference type="InterPro" id="IPR025110">
    <property type="entry name" value="AMP-bd_C"/>
</dbReference>
<organism evidence="5 6">
    <name type="scientific">Thermus thermamylovorans</name>
    <dbReference type="NCBI Taxonomy" id="2509362"/>
    <lineage>
        <taxon>Bacteria</taxon>
        <taxon>Thermotogati</taxon>
        <taxon>Deinococcota</taxon>
        <taxon>Deinococci</taxon>
        <taxon>Thermales</taxon>
        <taxon>Thermaceae</taxon>
        <taxon>Thermus</taxon>
    </lineage>
</organism>
<dbReference type="Proteomes" id="UP000292858">
    <property type="component" value="Unassembled WGS sequence"/>
</dbReference>
<dbReference type="RefSeq" id="WP_130842519.1">
    <property type="nucleotide sequence ID" value="NZ_SIJL01000017.1"/>
</dbReference>
<gene>
    <name evidence="5" type="ORF">ETP66_10235</name>
</gene>
<comment type="similarity">
    <text evidence="1">Belongs to the ATP-dependent AMP-binding enzyme family.</text>
</comment>
<dbReference type="GO" id="GO:0016877">
    <property type="term" value="F:ligase activity, forming carbon-sulfur bonds"/>
    <property type="evidence" value="ECO:0007669"/>
    <property type="project" value="UniProtKB-ARBA"/>
</dbReference>
<dbReference type="PANTHER" id="PTHR43767:SF11">
    <property type="entry name" value="MEDIUM-CHAIN-FATTY-ACID--COA LIGASE"/>
    <property type="match status" value="1"/>
</dbReference>
<feature type="domain" description="AMP-binding enzyme C-terminal" evidence="4">
    <location>
        <begin position="448"/>
        <end position="523"/>
    </location>
</feature>
<evidence type="ECO:0000256" key="2">
    <source>
        <dbReference type="ARBA" id="ARBA00022598"/>
    </source>
</evidence>
<keyword evidence="6" id="KW-1185">Reference proteome</keyword>
<reference evidence="5 6" key="1">
    <citation type="submission" date="2019-02" db="EMBL/GenBank/DDBJ databases">
        <title>Thermus sp. a novel from hot spring.</title>
        <authorList>
            <person name="Zhao Z."/>
        </authorList>
    </citation>
    <scope>NUCLEOTIDE SEQUENCE [LARGE SCALE GENOMIC DNA]</scope>
    <source>
        <strain evidence="5 6">CFH 72773T</strain>
    </source>
</reference>
<dbReference type="InterPro" id="IPR050237">
    <property type="entry name" value="ATP-dep_AMP-bd_enzyme"/>
</dbReference>
<dbReference type="FunFam" id="3.30.300.30:FF:000008">
    <property type="entry name" value="2,3-dihydroxybenzoate-AMP ligase"/>
    <property type="match status" value="1"/>
</dbReference>
<dbReference type="Pfam" id="PF13193">
    <property type="entry name" value="AMP-binding_C"/>
    <property type="match status" value="1"/>
</dbReference>
<dbReference type="InterPro" id="IPR020845">
    <property type="entry name" value="AMP-binding_CS"/>
</dbReference>
<evidence type="ECO:0000256" key="1">
    <source>
        <dbReference type="ARBA" id="ARBA00006432"/>
    </source>
</evidence>
<dbReference type="AlphaFoldDB" id="A0A4Q9AYQ0"/>
<feature type="domain" description="AMP-dependent synthetase/ligase" evidence="3">
    <location>
        <begin position="26"/>
        <end position="398"/>
    </location>
</feature>
<dbReference type="PANTHER" id="PTHR43767">
    <property type="entry name" value="LONG-CHAIN-FATTY-ACID--COA LIGASE"/>
    <property type="match status" value="1"/>
</dbReference>
<evidence type="ECO:0000313" key="5">
    <source>
        <dbReference type="EMBL" id="TBH16550.1"/>
    </source>
</evidence>
<sequence length="541" mass="59958">MVNTSTLNIRHILWRAKTLYPESQLVVKTRAGHLRYKSYHEFVIEVETFAKSLQGLGIKQGDHVATLLWNTWHHLVAYYAIPSIGAVLHTLNPRLHPDEMAYILNNTNDRVLLIEKDFLPLYQRLSEKARFDLILLVDALDNARGTNAINSIPGEFVLYDDLVGSGRERESEVEWPSLDLYSPAFLLHTSGTTGKPKGILFSHGQIALAALTLTSSTTFGISHEDTILQVVPMFHVAGWSLPYAALLCGSKLVLPGIHPRPKDLLDLIQSQACTFAAGVPTVWQDILDEAKSSGIDVLAPKLRVAIGGSPPRENLIRALRTFGIQIIHGWGMSEVLVGLQSKTKGGEESPDKLLWQGVPAPFLEVKLGSLGGPSNDVPWDEKTPGELLVRGPWVADGYIGGKHQEAFDNEGWFHTGDVAVISPKGEVKIVDRTKDLVKSGGEWISSVEVEQGLLAHPGVRDAAVVAVPHPRWQERPVAFVIPHTGVTLEEGELRVHLERIMPKWWIPDEILFVEELPRTPTGKVVKGQLKEVWMKRKGEEK</sequence>
<comment type="caution">
    <text evidence="5">The sequence shown here is derived from an EMBL/GenBank/DDBJ whole genome shotgun (WGS) entry which is preliminary data.</text>
</comment>
<proteinExistence type="inferred from homology"/>
<evidence type="ECO:0000259" key="3">
    <source>
        <dbReference type="Pfam" id="PF00501"/>
    </source>
</evidence>
<evidence type="ECO:0000313" key="6">
    <source>
        <dbReference type="Proteomes" id="UP000292858"/>
    </source>
</evidence>